<comment type="catalytic activity">
    <reaction evidence="13">
        <text>S-hexadecanoyl-L-cysteinyl-[protein] + H2O = L-cysteinyl-[protein] + hexadecanoate + H(+)</text>
        <dbReference type="Rhea" id="RHEA:19233"/>
        <dbReference type="Rhea" id="RHEA-COMP:10131"/>
        <dbReference type="Rhea" id="RHEA-COMP:11032"/>
        <dbReference type="ChEBI" id="CHEBI:7896"/>
        <dbReference type="ChEBI" id="CHEBI:15377"/>
        <dbReference type="ChEBI" id="CHEBI:15378"/>
        <dbReference type="ChEBI" id="CHEBI:29950"/>
        <dbReference type="ChEBI" id="CHEBI:74151"/>
        <dbReference type="EC" id="3.1.2.22"/>
    </reaction>
    <physiologicalReaction direction="left-to-right" evidence="13">
        <dbReference type="Rhea" id="RHEA:19234"/>
    </physiologicalReaction>
</comment>
<evidence type="ECO:0000256" key="9">
    <source>
        <dbReference type="ARBA" id="ARBA00041520"/>
    </source>
</evidence>
<comment type="function">
    <text evidence="12">Acts as an acyl-protein thioesterase that hydrolyzes fatty acids from acylated residues in proteins. Regulates the mitochondrial S-depalmitoylation of the nucleophilic active site residue of peroxiredoxin-5/PRDX5, a key antioxidant protein, therefore modulating mitochondrial antioxidant ability. Also catalyzes the deglucuronidation of mycophenolic acid acyl-glucuronide, an active metabolite of the immunosuppressant drug mycophenolate.</text>
</comment>
<evidence type="ECO:0000256" key="3">
    <source>
        <dbReference type="ARBA" id="ARBA00012423"/>
    </source>
</evidence>
<evidence type="ECO:0000256" key="15">
    <source>
        <dbReference type="SAM" id="MobiDB-lite"/>
    </source>
</evidence>
<evidence type="ECO:0000256" key="11">
    <source>
        <dbReference type="ARBA" id="ARBA00042704"/>
    </source>
</evidence>
<evidence type="ECO:0000256" key="8">
    <source>
        <dbReference type="ARBA" id="ARBA00039314"/>
    </source>
</evidence>
<protein>
    <recommendedName>
        <fullName evidence="8">Palmitoyl-protein thioesterase ABHD10, mitochondrial</fullName>
        <ecNumber evidence="7">3.1.1.93</ecNumber>
        <ecNumber evidence="3">3.1.2.22</ecNumber>
    </recommendedName>
    <alternativeName>
        <fullName evidence="10">Acyl-protein thioesterase ABHD10</fullName>
    </alternativeName>
    <alternativeName>
        <fullName evidence="11">Alpha/beta hydrolase domain-containing protein 10</fullName>
    </alternativeName>
    <alternativeName>
        <fullName evidence="9">Mycophenolic acid acyl-glucuronide esterase, mitochondrial</fullName>
    </alternativeName>
</protein>
<accession>A0A485N7Q4</accession>
<feature type="region of interest" description="Disordered" evidence="15">
    <location>
        <begin position="1"/>
        <end position="23"/>
    </location>
</feature>
<keyword evidence="18" id="KW-1185">Reference proteome</keyword>
<organism evidence="17 18">
    <name type="scientific">Lynx pardinus</name>
    <name type="common">Iberian lynx</name>
    <name type="synonym">Felis pardina</name>
    <dbReference type="NCBI Taxonomy" id="191816"/>
    <lineage>
        <taxon>Eukaryota</taxon>
        <taxon>Metazoa</taxon>
        <taxon>Chordata</taxon>
        <taxon>Craniata</taxon>
        <taxon>Vertebrata</taxon>
        <taxon>Euteleostomi</taxon>
        <taxon>Mammalia</taxon>
        <taxon>Eutheria</taxon>
        <taxon>Laurasiatheria</taxon>
        <taxon>Carnivora</taxon>
        <taxon>Feliformia</taxon>
        <taxon>Felidae</taxon>
        <taxon>Felinae</taxon>
        <taxon>Lynx</taxon>
    </lineage>
</organism>
<dbReference type="Pfam" id="PF00561">
    <property type="entry name" value="Abhydrolase_1"/>
    <property type="match status" value="1"/>
</dbReference>
<sequence>MPSQAKTPWGTNRPIARGSPERRLSAHVRPQLKLFSKSRLPAGGACAVLITVRSELLCGSARYSRACGKMAGAGMATLGSWVPRRRWGREAVFLGFYRGLSALLARKSERTPRWVPACRPKSSVSFLSRPDLPNLAYKKLKGKSPGIIFIPGYISNMNGTKALAIEEFCKSLGHAYIRFDYSGVGNSDGNLQECTVGKWRKDVLSIIDDLAEGPQILVGSSLGGWLMLHAAIARPQKVVALIGIATAVDGLVIQFNQLPVEVKKEIEVKGVWSMPSKYSEKGVYDIQYSFIKEAEHHCLLHSPIPVNCPIRLLHGMKDDIVPWHTSIQVADRVVSKDVDVILRKNSDHRMKEKSDIQLLVYTIDDLIDKLSTVVN</sequence>
<evidence type="ECO:0000256" key="12">
    <source>
        <dbReference type="ARBA" id="ARBA00046047"/>
    </source>
</evidence>
<dbReference type="InterPro" id="IPR029058">
    <property type="entry name" value="AB_hydrolase_fold"/>
</dbReference>
<dbReference type="InterPro" id="IPR052382">
    <property type="entry name" value="ABHD10_acyl-thioesterase"/>
</dbReference>
<keyword evidence="4 17" id="KW-0378">Hydrolase</keyword>
<dbReference type="PANTHER" id="PTHR16138">
    <property type="entry name" value="MYCOPHENOLIC ACID ACYL-GLUCURONIDE ESTERASE, MITOCHONDRIAL"/>
    <property type="match status" value="1"/>
</dbReference>
<comment type="catalytic activity">
    <reaction evidence="14">
        <text>mycophenolic acid O-acyl-beta-D-glucuronide + H2O = mycophenolate + D-glucuronate + H(+)</text>
        <dbReference type="Rhea" id="RHEA:34179"/>
        <dbReference type="ChEBI" id="CHEBI:15377"/>
        <dbReference type="ChEBI" id="CHEBI:15378"/>
        <dbReference type="ChEBI" id="CHEBI:58720"/>
        <dbReference type="ChEBI" id="CHEBI:62932"/>
        <dbReference type="ChEBI" id="CHEBI:66982"/>
        <dbReference type="EC" id="3.1.1.93"/>
    </reaction>
    <physiologicalReaction direction="left-to-right" evidence="14">
        <dbReference type="Rhea" id="RHEA:34180"/>
    </physiologicalReaction>
</comment>
<name>A0A485N7Q4_LYNPA</name>
<dbReference type="EMBL" id="CAAGRJ010012695">
    <property type="protein sequence ID" value="VFV29420.1"/>
    <property type="molecule type" value="Genomic_DNA"/>
</dbReference>
<dbReference type="EC" id="3.1.2.22" evidence="3"/>
<evidence type="ECO:0000256" key="2">
    <source>
        <dbReference type="ARBA" id="ARBA00008645"/>
    </source>
</evidence>
<dbReference type="GO" id="GO:0008474">
    <property type="term" value="F:palmitoyl-(protein) hydrolase activity"/>
    <property type="evidence" value="ECO:0007669"/>
    <property type="project" value="UniProtKB-EC"/>
</dbReference>
<gene>
    <name evidence="17" type="ORF">LYPA_23C003865</name>
</gene>
<evidence type="ECO:0000256" key="6">
    <source>
        <dbReference type="ARBA" id="ARBA00023128"/>
    </source>
</evidence>
<comment type="subcellular location">
    <subcellularLocation>
        <location evidence="1">Mitochondrion</location>
    </subcellularLocation>
</comment>
<evidence type="ECO:0000256" key="14">
    <source>
        <dbReference type="ARBA" id="ARBA00047972"/>
    </source>
</evidence>
<evidence type="ECO:0000256" key="13">
    <source>
        <dbReference type="ARBA" id="ARBA00047409"/>
    </source>
</evidence>
<evidence type="ECO:0000313" key="18">
    <source>
        <dbReference type="Proteomes" id="UP000386466"/>
    </source>
</evidence>
<dbReference type="AlphaFoldDB" id="A0A485N7Q4"/>
<comment type="similarity">
    <text evidence="2">Belongs to the AB hydrolase superfamily.</text>
</comment>
<evidence type="ECO:0000256" key="7">
    <source>
        <dbReference type="ARBA" id="ARBA00039132"/>
    </source>
</evidence>
<dbReference type="EC" id="3.1.1.93" evidence="7"/>
<evidence type="ECO:0000256" key="5">
    <source>
        <dbReference type="ARBA" id="ARBA00022946"/>
    </source>
</evidence>
<dbReference type="Proteomes" id="UP000386466">
    <property type="component" value="Unassembled WGS sequence"/>
</dbReference>
<evidence type="ECO:0000259" key="16">
    <source>
        <dbReference type="Pfam" id="PF00561"/>
    </source>
</evidence>
<evidence type="ECO:0000256" key="1">
    <source>
        <dbReference type="ARBA" id="ARBA00004173"/>
    </source>
</evidence>
<evidence type="ECO:0000256" key="4">
    <source>
        <dbReference type="ARBA" id="ARBA00022801"/>
    </source>
</evidence>
<dbReference type="Gene3D" id="3.40.50.1820">
    <property type="entry name" value="alpha/beta hydrolase"/>
    <property type="match status" value="1"/>
</dbReference>
<evidence type="ECO:0000313" key="17">
    <source>
        <dbReference type="EMBL" id="VFV29420.1"/>
    </source>
</evidence>
<keyword evidence="6" id="KW-0496">Mitochondrion</keyword>
<proteinExistence type="inferred from homology"/>
<dbReference type="GO" id="GO:0102390">
    <property type="term" value="F:mycophenolic acid acyl-glucuronide esterase activity"/>
    <property type="evidence" value="ECO:0007669"/>
    <property type="project" value="UniProtKB-EC"/>
</dbReference>
<feature type="domain" description="AB hydrolase-1" evidence="16">
    <location>
        <begin position="147"/>
        <end position="246"/>
    </location>
</feature>
<dbReference type="GO" id="GO:0004553">
    <property type="term" value="F:hydrolase activity, hydrolyzing O-glycosyl compounds"/>
    <property type="evidence" value="ECO:0007669"/>
    <property type="project" value="TreeGrafter"/>
</dbReference>
<feature type="compositionally biased region" description="Polar residues" evidence="15">
    <location>
        <begin position="1"/>
        <end position="10"/>
    </location>
</feature>
<dbReference type="PANTHER" id="PTHR16138:SF7">
    <property type="entry name" value="PALMITOYL-PROTEIN THIOESTERASE ABHD10, MITOCHONDRIAL"/>
    <property type="match status" value="1"/>
</dbReference>
<keyword evidence="5" id="KW-0809">Transit peptide</keyword>
<dbReference type="SUPFAM" id="SSF53474">
    <property type="entry name" value="alpha/beta-Hydrolases"/>
    <property type="match status" value="1"/>
</dbReference>
<dbReference type="InterPro" id="IPR000073">
    <property type="entry name" value="AB_hydrolase_1"/>
</dbReference>
<evidence type="ECO:0000256" key="10">
    <source>
        <dbReference type="ARBA" id="ARBA00042645"/>
    </source>
</evidence>
<reference evidence="17 18" key="1">
    <citation type="submission" date="2019-01" db="EMBL/GenBank/DDBJ databases">
        <authorList>
            <person name="Alioto T."/>
            <person name="Alioto T."/>
        </authorList>
    </citation>
    <scope>NUCLEOTIDE SEQUENCE [LARGE SCALE GENOMIC DNA]</scope>
</reference>
<dbReference type="GO" id="GO:0005739">
    <property type="term" value="C:mitochondrion"/>
    <property type="evidence" value="ECO:0007669"/>
    <property type="project" value="UniProtKB-SubCell"/>
</dbReference>
<dbReference type="FunFam" id="3.40.50.1820:FF:000164">
    <property type="entry name" value="Mycophenolic acid acyl-glucuronide esterase, mitochondrial"/>
    <property type="match status" value="1"/>
</dbReference>